<keyword evidence="4" id="KW-1185">Reference proteome</keyword>
<evidence type="ECO:0000256" key="1">
    <source>
        <dbReference type="ARBA" id="ARBA00016548"/>
    </source>
</evidence>
<dbReference type="Pfam" id="PF21672">
    <property type="entry name" value="COMM_HN"/>
    <property type="match status" value="1"/>
</dbReference>
<organism evidence="3 4">
    <name type="scientific">Paramuricea clavata</name>
    <name type="common">Red gorgonian</name>
    <name type="synonym">Violescent sea-whip</name>
    <dbReference type="NCBI Taxonomy" id="317549"/>
    <lineage>
        <taxon>Eukaryota</taxon>
        <taxon>Metazoa</taxon>
        <taxon>Cnidaria</taxon>
        <taxon>Anthozoa</taxon>
        <taxon>Octocorallia</taxon>
        <taxon>Malacalcyonacea</taxon>
        <taxon>Plexauridae</taxon>
        <taxon>Paramuricea</taxon>
    </lineage>
</organism>
<proteinExistence type="inferred from homology"/>
<gene>
    <name evidence="3" type="ORF">PACLA_8A081025</name>
</gene>
<dbReference type="InterPro" id="IPR037355">
    <property type="entry name" value="COMMD3"/>
</dbReference>
<dbReference type="InterPro" id="IPR017920">
    <property type="entry name" value="COMM"/>
</dbReference>
<dbReference type="PANTHER" id="PTHR31159">
    <property type="entry name" value="COMM DOMAIN-CONTAINING PROTEIN 3"/>
    <property type="match status" value="1"/>
</dbReference>
<dbReference type="AlphaFoldDB" id="A0A7D9IPC2"/>
<dbReference type="PANTHER" id="PTHR31159:SF1">
    <property type="entry name" value="COMM DOMAIN-CONTAINING PROTEIN 3"/>
    <property type="match status" value="1"/>
</dbReference>
<accession>A0A7D9IPC2</accession>
<dbReference type="GO" id="GO:0006814">
    <property type="term" value="P:sodium ion transport"/>
    <property type="evidence" value="ECO:0007669"/>
    <property type="project" value="InterPro"/>
</dbReference>
<evidence type="ECO:0000313" key="3">
    <source>
        <dbReference type="EMBL" id="CAB4014096.1"/>
    </source>
</evidence>
<name>A0A7D9IPC2_PARCT</name>
<evidence type="ECO:0000313" key="4">
    <source>
        <dbReference type="Proteomes" id="UP001152795"/>
    </source>
</evidence>
<comment type="caution">
    <text evidence="3">The sequence shown here is derived from an EMBL/GenBank/DDBJ whole genome shotgun (WGS) entry which is preliminary data.</text>
</comment>
<dbReference type="Pfam" id="PF07258">
    <property type="entry name" value="COMM_domain"/>
    <property type="match status" value="1"/>
</dbReference>
<dbReference type="PROSITE" id="PS51269">
    <property type="entry name" value="COMM"/>
    <property type="match status" value="1"/>
</dbReference>
<dbReference type="OrthoDB" id="1917519at2759"/>
<evidence type="ECO:0000256" key="2">
    <source>
        <dbReference type="ARBA" id="ARBA00093469"/>
    </source>
</evidence>
<dbReference type="Proteomes" id="UP001152795">
    <property type="component" value="Unassembled WGS sequence"/>
</dbReference>
<reference evidence="3" key="1">
    <citation type="submission" date="2020-04" db="EMBL/GenBank/DDBJ databases">
        <authorList>
            <person name="Alioto T."/>
            <person name="Alioto T."/>
            <person name="Gomez Garrido J."/>
        </authorList>
    </citation>
    <scope>NUCLEOTIDE SEQUENCE</scope>
    <source>
        <strain evidence="3">A484AB</strain>
    </source>
</reference>
<comment type="similarity">
    <text evidence="2">Belongs to the COMM domain-containing protein 3 family.</text>
</comment>
<sequence>MDINHDAQEGLQLCGESVRIPEKSFKKLVEITFDIILGKKDETSFDASNTLDSVNPGTLKEAYYGLVTLVIEAVKTDSSLTDISSYLEECKWDSDRIEYLNKVFSGTRPDIQALLSSTRTVFPHIVDVDWRLDYYVKNKYLDKVNKPTYLISLKTEESNKNGYSDVEFSCSMEQLQDLVGKLKDACKSLEKASQM</sequence>
<dbReference type="CDD" id="cd04751">
    <property type="entry name" value="Commd3"/>
    <property type="match status" value="1"/>
</dbReference>
<protein>
    <recommendedName>
        <fullName evidence="1">COMM domain-containing protein 3</fullName>
    </recommendedName>
</protein>
<dbReference type="EMBL" id="CACRXK020008150">
    <property type="protein sequence ID" value="CAB4014096.1"/>
    <property type="molecule type" value="Genomic_DNA"/>
</dbReference>